<dbReference type="RefSeq" id="WP_095617870.1">
    <property type="nucleotide sequence ID" value="NZ_NSKD01000005.1"/>
</dbReference>
<evidence type="ECO:0000313" key="3">
    <source>
        <dbReference type="Proteomes" id="UP000218896"/>
    </source>
</evidence>
<gene>
    <name evidence="2" type="ORF">CK501_11400</name>
</gene>
<keyword evidence="1" id="KW-0812">Transmembrane</keyword>
<evidence type="ECO:0000313" key="2">
    <source>
        <dbReference type="EMBL" id="PAU79800.1"/>
    </source>
</evidence>
<feature type="transmembrane region" description="Helical" evidence="1">
    <location>
        <begin position="111"/>
        <end position="131"/>
    </location>
</feature>
<dbReference type="Proteomes" id="UP000218896">
    <property type="component" value="Unassembled WGS sequence"/>
</dbReference>
<accession>A0A2A2F4S0</accession>
<keyword evidence="1" id="KW-1133">Transmembrane helix</keyword>
<feature type="transmembrane region" description="Helical" evidence="1">
    <location>
        <begin position="137"/>
        <end position="154"/>
    </location>
</feature>
<name>A0A2A2F4S0_9GAMM</name>
<evidence type="ECO:0000256" key="1">
    <source>
        <dbReference type="SAM" id="Phobius"/>
    </source>
</evidence>
<keyword evidence="1" id="KW-0472">Membrane</keyword>
<reference evidence="2 3" key="1">
    <citation type="submission" date="2017-08" db="EMBL/GenBank/DDBJ databases">
        <title>Halovibrio sewagensis sp. nov., isolated from wastewater of high salinity.</title>
        <authorList>
            <person name="Dong X."/>
            <person name="Zhang G."/>
        </authorList>
    </citation>
    <scope>NUCLEOTIDE SEQUENCE [LARGE SCALE GENOMIC DNA]</scope>
    <source>
        <strain evidence="2 3">YL5-2</strain>
    </source>
</reference>
<feature type="transmembrane region" description="Helical" evidence="1">
    <location>
        <begin position="200"/>
        <end position="223"/>
    </location>
</feature>
<proteinExistence type="predicted"/>
<dbReference type="AlphaFoldDB" id="A0A2A2F4S0"/>
<protein>
    <submittedName>
        <fullName evidence="2">Uncharacterized protein</fullName>
    </submittedName>
</protein>
<dbReference type="EMBL" id="NSKD01000005">
    <property type="protein sequence ID" value="PAU79800.1"/>
    <property type="molecule type" value="Genomic_DNA"/>
</dbReference>
<feature type="transmembrane region" description="Helical" evidence="1">
    <location>
        <begin position="166"/>
        <end position="188"/>
    </location>
</feature>
<keyword evidence="3" id="KW-1185">Reference proteome</keyword>
<organism evidence="2 3">
    <name type="scientific">Halovibrio salipaludis</name>
    <dbReference type="NCBI Taxonomy" id="2032626"/>
    <lineage>
        <taxon>Bacteria</taxon>
        <taxon>Pseudomonadati</taxon>
        <taxon>Pseudomonadota</taxon>
        <taxon>Gammaproteobacteria</taxon>
        <taxon>Oceanospirillales</taxon>
        <taxon>Halomonadaceae</taxon>
        <taxon>Halovibrio</taxon>
    </lineage>
</organism>
<dbReference type="OrthoDB" id="5916510at2"/>
<comment type="caution">
    <text evidence="2">The sequence shown here is derived from an EMBL/GenBank/DDBJ whole genome shotgun (WGS) entry which is preliminary data.</text>
</comment>
<sequence>MSFHGKVAYVDRTIGLNPGALGVGGSAWQIIKQGATKGNVGGLVLSIVLFGVQQASSETRQHALEEIRRRQRTVSINRCFPSELNNTLDRAEDQMTQLSDRRIFRVAGLGLAYFLLLNLFSTVAIVVDIWLGIKGQLGGNAAATIISSVIVIKMSRGLLSLSNKHVVAPFAAIAGLSSLAFLAFLHAASGAMENYDFPPITAVQAVTVIVFNAIIFIATVFFMDRGSQQDTA</sequence>